<accession>A0ABV7UK59</accession>
<comment type="caution">
    <text evidence="2">The sequence shown here is derived from an EMBL/GenBank/DDBJ whole genome shotgun (WGS) entry which is preliminary data.</text>
</comment>
<dbReference type="PANTHER" id="PTHR42941:SF1">
    <property type="entry name" value="SLL1037 PROTEIN"/>
    <property type="match status" value="1"/>
</dbReference>
<evidence type="ECO:0000313" key="3">
    <source>
        <dbReference type="Proteomes" id="UP001595704"/>
    </source>
</evidence>
<name>A0ABV7UK59_9HYPH</name>
<evidence type="ECO:0000313" key="2">
    <source>
        <dbReference type="EMBL" id="MFC3639120.1"/>
    </source>
</evidence>
<protein>
    <submittedName>
        <fullName evidence="2">TAXI family TRAP transporter solute-binding subunit</fullName>
    </submittedName>
</protein>
<keyword evidence="1" id="KW-0812">Transmembrane</keyword>
<dbReference type="Gene3D" id="3.40.190.10">
    <property type="entry name" value="Periplasmic binding protein-like II"/>
    <property type="match status" value="2"/>
</dbReference>
<keyword evidence="1" id="KW-0472">Membrane</keyword>
<gene>
    <name evidence="2" type="ORF">ACFONL_17400</name>
</gene>
<dbReference type="RefSeq" id="WP_191318469.1">
    <property type="nucleotide sequence ID" value="NZ_BNCG01000003.1"/>
</dbReference>
<feature type="transmembrane region" description="Helical" evidence="1">
    <location>
        <begin position="322"/>
        <end position="346"/>
    </location>
</feature>
<evidence type="ECO:0000256" key="1">
    <source>
        <dbReference type="SAM" id="Phobius"/>
    </source>
</evidence>
<sequence>MTDVRMLLAALLFCIAAVSGVIYIAVQPTQLRVGVTADDAISRHVMQIADQAFRERKKEIRLKMVVLRNAAEVATALNAGAIDLGVARSDNIAAATAEAILLLRREALVIVAPGVDDATDVSALSGKRIGVLAFGGPEPGNRLNALFDYYGLVGASQKSAVIQPAELTDALASRRFDAFALLGSVTAPAVAASVRRIAETSPGGIAIIDMAEAEALAQRVGDLETVSIPAGIFRGNPPLPAKQKGTVAAPVRLMARADLDEGKVSRLLQQFLSVRSAIRRAAPGYDHYEVPDPEDSPVLVHQGARAFRDGENTGLLDRYSDALYLGLFVIGGVASFATAITARFALGRRRRLMRVLGELRAVGASLATVTSPPQLDEAETRVELLLSSVFERAANCELSADDLAAINLAFDWWRTQITDARARLSVASTEAAGQRFLPTQAPGS</sequence>
<dbReference type="Proteomes" id="UP001595704">
    <property type="component" value="Unassembled WGS sequence"/>
</dbReference>
<reference evidence="3" key="1">
    <citation type="journal article" date="2019" name="Int. J. Syst. Evol. Microbiol.">
        <title>The Global Catalogue of Microorganisms (GCM) 10K type strain sequencing project: providing services to taxonomists for standard genome sequencing and annotation.</title>
        <authorList>
            <consortium name="The Broad Institute Genomics Platform"/>
            <consortium name="The Broad Institute Genome Sequencing Center for Infectious Disease"/>
            <person name="Wu L."/>
            <person name="Ma J."/>
        </authorList>
    </citation>
    <scope>NUCLEOTIDE SEQUENCE [LARGE SCALE GENOMIC DNA]</scope>
    <source>
        <strain evidence="3">KCTC 42282</strain>
    </source>
</reference>
<keyword evidence="1" id="KW-1133">Transmembrane helix</keyword>
<dbReference type="SUPFAM" id="SSF53850">
    <property type="entry name" value="Periplasmic binding protein-like II"/>
    <property type="match status" value="1"/>
</dbReference>
<keyword evidence="3" id="KW-1185">Reference proteome</keyword>
<proteinExistence type="predicted"/>
<dbReference type="Pfam" id="PF16868">
    <property type="entry name" value="NMT1_3"/>
    <property type="match status" value="1"/>
</dbReference>
<organism evidence="2 3">
    <name type="scientific">Camelimonas fluminis</name>
    <dbReference type="NCBI Taxonomy" id="1576911"/>
    <lineage>
        <taxon>Bacteria</taxon>
        <taxon>Pseudomonadati</taxon>
        <taxon>Pseudomonadota</taxon>
        <taxon>Alphaproteobacteria</taxon>
        <taxon>Hyphomicrobiales</taxon>
        <taxon>Chelatococcaceae</taxon>
        <taxon>Camelimonas</taxon>
    </lineage>
</organism>
<dbReference type="EMBL" id="JBHRYC010000086">
    <property type="protein sequence ID" value="MFC3639120.1"/>
    <property type="molecule type" value="Genomic_DNA"/>
</dbReference>
<dbReference type="PANTHER" id="PTHR42941">
    <property type="entry name" value="SLL1037 PROTEIN"/>
    <property type="match status" value="1"/>
</dbReference>
<dbReference type="InterPro" id="IPR011852">
    <property type="entry name" value="TRAP_TAXI"/>
</dbReference>